<keyword evidence="1" id="KW-0732">Signal</keyword>
<name>A0A3S4RK66_9GAMM</name>
<reference evidence="2 3" key="1">
    <citation type="submission" date="2018-12" db="EMBL/GenBank/DDBJ databases">
        <authorList>
            <consortium name="Pathogen Informatics"/>
        </authorList>
    </citation>
    <scope>NUCLEOTIDE SEQUENCE [LARGE SCALE GENOMIC DNA]</scope>
    <source>
        <strain evidence="2 3">NCTC10297</strain>
    </source>
</reference>
<protein>
    <submittedName>
        <fullName evidence="2">Uncharacterized protein</fullName>
    </submittedName>
</protein>
<dbReference type="RefSeq" id="WP_197718988.1">
    <property type="nucleotide sequence ID" value="NZ_LR134343.1"/>
</dbReference>
<sequence length="68" mass="7805">MKKFKFSMALLFISTTVFAQSYKIPPTSSTSGYVPVISDKLMEQCVKVYNEAEWLKQDLKQTSVNQYS</sequence>
<accession>A0A3S4RK66</accession>
<feature type="chain" id="PRO_5018632048" evidence="1">
    <location>
        <begin position="20"/>
        <end position="68"/>
    </location>
</feature>
<evidence type="ECO:0000313" key="2">
    <source>
        <dbReference type="EMBL" id="VEG12525.1"/>
    </source>
</evidence>
<dbReference type="AlphaFoldDB" id="A0A3S4RK66"/>
<dbReference type="EMBL" id="LR134343">
    <property type="protein sequence ID" value="VEG12525.1"/>
    <property type="molecule type" value="Genomic_DNA"/>
</dbReference>
<feature type="signal peptide" evidence="1">
    <location>
        <begin position="1"/>
        <end position="19"/>
    </location>
</feature>
<organism evidence="2 3">
    <name type="scientific">Moraxella cuniculi</name>
    <dbReference type="NCBI Taxonomy" id="34061"/>
    <lineage>
        <taxon>Bacteria</taxon>
        <taxon>Pseudomonadati</taxon>
        <taxon>Pseudomonadota</taxon>
        <taxon>Gammaproteobacteria</taxon>
        <taxon>Moraxellales</taxon>
        <taxon>Moraxellaceae</taxon>
        <taxon>Moraxella</taxon>
    </lineage>
</organism>
<dbReference type="Proteomes" id="UP000274100">
    <property type="component" value="Chromosome"/>
</dbReference>
<proteinExistence type="predicted"/>
<evidence type="ECO:0000256" key="1">
    <source>
        <dbReference type="SAM" id="SignalP"/>
    </source>
</evidence>
<dbReference type="KEGG" id="mcun:NCTC10297_00452"/>
<gene>
    <name evidence="2" type="ORF">NCTC10297_00452</name>
</gene>
<evidence type="ECO:0000313" key="3">
    <source>
        <dbReference type="Proteomes" id="UP000274100"/>
    </source>
</evidence>